<evidence type="ECO:0000313" key="1">
    <source>
        <dbReference type="EMBL" id="ELR18726.1"/>
    </source>
</evidence>
<organism evidence="1 2">
    <name type="scientific">Acanthamoeba castellanii (strain ATCC 30010 / Neff)</name>
    <dbReference type="NCBI Taxonomy" id="1257118"/>
    <lineage>
        <taxon>Eukaryota</taxon>
        <taxon>Amoebozoa</taxon>
        <taxon>Discosea</taxon>
        <taxon>Longamoebia</taxon>
        <taxon>Centramoebida</taxon>
        <taxon>Acanthamoebidae</taxon>
        <taxon>Acanthamoeba</taxon>
    </lineage>
</organism>
<dbReference type="VEuPathDB" id="AmoebaDB:ACA1_015480"/>
<dbReference type="KEGG" id="acan:ACA1_015480"/>
<reference evidence="1 2" key="1">
    <citation type="journal article" date="2013" name="Genome Biol.">
        <title>Genome of Acanthamoeba castellanii highlights extensive lateral gene transfer and early evolution of tyrosine kinase signaling.</title>
        <authorList>
            <person name="Clarke M."/>
            <person name="Lohan A.J."/>
            <person name="Liu B."/>
            <person name="Lagkouvardos I."/>
            <person name="Roy S."/>
            <person name="Zafar N."/>
            <person name="Bertelli C."/>
            <person name="Schilde C."/>
            <person name="Kianianmomeni A."/>
            <person name="Burglin T.R."/>
            <person name="Frech C."/>
            <person name="Turcotte B."/>
            <person name="Kopec K.O."/>
            <person name="Synnott J.M."/>
            <person name="Choo C."/>
            <person name="Paponov I."/>
            <person name="Finkler A."/>
            <person name="Soon Heng Tan C."/>
            <person name="Hutchins A.P."/>
            <person name="Weinmeier T."/>
            <person name="Rattei T."/>
            <person name="Chu J.S."/>
            <person name="Gimenez G."/>
            <person name="Irimia M."/>
            <person name="Rigden D.J."/>
            <person name="Fitzpatrick D.A."/>
            <person name="Lorenzo-Morales J."/>
            <person name="Bateman A."/>
            <person name="Chiu C.H."/>
            <person name="Tang P."/>
            <person name="Hegemann P."/>
            <person name="Fromm H."/>
            <person name="Raoult D."/>
            <person name="Greub G."/>
            <person name="Miranda-Saavedra D."/>
            <person name="Chen N."/>
            <person name="Nash P."/>
            <person name="Ginger M.L."/>
            <person name="Horn M."/>
            <person name="Schaap P."/>
            <person name="Caler L."/>
            <person name="Loftus B."/>
        </authorList>
    </citation>
    <scope>NUCLEOTIDE SEQUENCE [LARGE SCALE GENOMIC DNA]</scope>
    <source>
        <strain evidence="1 2">Neff</strain>
    </source>
</reference>
<dbReference type="GeneID" id="14919521"/>
<dbReference type="Gene3D" id="1.25.10.10">
    <property type="entry name" value="Leucine-rich Repeat Variant"/>
    <property type="match status" value="1"/>
</dbReference>
<dbReference type="AlphaFoldDB" id="L8H2V3"/>
<dbReference type="EMBL" id="KB007947">
    <property type="protein sequence ID" value="ELR18726.1"/>
    <property type="molecule type" value="Genomic_DNA"/>
</dbReference>
<sequence length="281" mass="30385">MWRTAGLGTSGHAPRRGTAAFAGALHTPPHVSLPLATRTPLLPNLGYNRRSSLAHFLTTTRRRVSFHASHGVVRSKTMESAAARARRHRRLALYGVASLGSVAGLCVLGNDELVALAVQLTAYPYARNYSLDLLSLLLLHEPNRDVAIERGILTILAALPDDVELAMKGLSVLATLCSSEQHQETIAKQWRPALLVLSGVENEAVAVLACSALARLAQHDKNPTTVLSKQHMQPLLTLAMVGKRGQQTDAAKAIRALSPFGDLLLLRTSLTEWFPDYCSVV</sequence>
<gene>
    <name evidence="1" type="ORF">ACA1_015480</name>
</gene>
<keyword evidence="2" id="KW-1185">Reference proteome</keyword>
<dbReference type="Proteomes" id="UP000011083">
    <property type="component" value="Unassembled WGS sequence"/>
</dbReference>
<evidence type="ECO:0000313" key="2">
    <source>
        <dbReference type="Proteomes" id="UP000011083"/>
    </source>
</evidence>
<proteinExistence type="predicted"/>
<dbReference type="InterPro" id="IPR016024">
    <property type="entry name" value="ARM-type_fold"/>
</dbReference>
<protein>
    <submittedName>
        <fullName evidence="1">Uncharacterized protein</fullName>
    </submittedName>
</protein>
<accession>L8H2V3</accession>
<name>L8H2V3_ACACF</name>
<dbReference type="SUPFAM" id="SSF48371">
    <property type="entry name" value="ARM repeat"/>
    <property type="match status" value="1"/>
</dbReference>
<dbReference type="InterPro" id="IPR011989">
    <property type="entry name" value="ARM-like"/>
</dbReference>
<dbReference type="RefSeq" id="XP_004340776.1">
    <property type="nucleotide sequence ID" value="XM_004340728.1"/>
</dbReference>